<keyword evidence="2" id="KW-1185">Reference proteome</keyword>
<name>A0A085LL61_9BILA</name>
<dbReference type="EMBL" id="KL363437">
    <property type="protein sequence ID" value="KFD45707.1"/>
    <property type="molecule type" value="Genomic_DNA"/>
</dbReference>
<reference evidence="1 2" key="1">
    <citation type="journal article" date="2014" name="Nat. Genet.">
        <title>Genome and transcriptome of the porcine whipworm Trichuris suis.</title>
        <authorList>
            <person name="Jex A.R."/>
            <person name="Nejsum P."/>
            <person name="Schwarz E.M."/>
            <person name="Hu L."/>
            <person name="Young N.D."/>
            <person name="Hall R.S."/>
            <person name="Korhonen P.K."/>
            <person name="Liao S."/>
            <person name="Thamsborg S."/>
            <person name="Xia J."/>
            <person name="Xu P."/>
            <person name="Wang S."/>
            <person name="Scheerlinck J.P."/>
            <person name="Hofmann A."/>
            <person name="Sternberg P.W."/>
            <person name="Wang J."/>
            <person name="Gasser R.B."/>
        </authorList>
    </citation>
    <scope>NUCLEOTIDE SEQUENCE [LARGE SCALE GENOMIC DNA]</scope>
    <source>
        <strain evidence="1">DCEP-RM93M</strain>
    </source>
</reference>
<dbReference type="Proteomes" id="UP000030764">
    <property type="component" value="Unassembled WGS sequence"/>
</dbReference>
<accession>A0A085LL61</accession>
<gene>
    <name evidence="1" type="ORF">M513_13412</name>
</gene>
<organism evidence="1 2">
    <name type="scientific">Trichuris suis</name>
    <name type="common">pig whipworm</name>
    <dbReference type="NCBI Taxonomy" id="68888"/>
    <lineage>
        <taxon>Eukaryota</taxon>
        <taxon>Metazoa</taxon>
        <taxon>Ecdysozoa</taxon>
        <taxon>Nematoda</taxon>
        <taxon>Enoplea</taxon>
        <taxon>Dorylaimia</taxon>
        <taxon>Trichinellida</taxon>
        <taxon>Trichuridae</taxon>
        <taxon>Trichuris</taxon>
    </lineage>
</organism>
<proteinExistence type="predicted"/>
<evidence type="ECO:0000313" key="2">
    <source>
        <dbReference type="Proteomes" id="UP000030764"/>
    </source>
</evidence>
<protein>
    <submittedName>
        <fullName evidence="1">Uncharacterized protein</fullName>
    </submittedName>
</protein>
<dbReference type="AlphaFoldDB" id="A0A085LL61"/>
<evidence type="ECO:0000313" key="1">
    <source>
        <dbReference type="EMBL" id="KFD45707.1"/>
    </source>
</evidence>
<sequence>MESVFKMLSAEPSTADGEALDPKLDPSSAADKFARLESVELLTIVSDLDVFQPSISTKLRRVVYQLLNSTPPGVLVLRTAFRWNVDCCSPGCRRCSEAETLSVATRRCRGAIHIVPFRKKITPKKAISSNDARDAQSCADLTNGYY</sequence>